<keyword evidence="2" id="KW-1185">Reference proteome</keyword>
<accession>A0A9X0R322</accession>
<evidence type="ECO:0000313" key="1">
    <source>
        <dbReference type="EMBL" id="MBC4018936.1"/>
    </source>
</evidence>
<proteinExistence type="predicted"/>
<dbReference type="Proteomes" id="UP000600101">
    <property type="component" value="Unassembled WGS sequence"/>
</dbReference>
<name>A0A9X0R322_9PROT</name>
<sequence>MRFMVVEFGAGGISLALLERAVEGEPPWVWRRLRTLRKWSHDEEDFEPLFA</sequence>
<protein>
    <submittedName>
        <fullName evidence="1">Uncharacterized protein</fullName>
    </submittedName>
</protein>
<comment type="caution">
    <text evidence="1">The sequence shown here is derived from an EMBL/GenBank/DDBJ whole genome shotgun (WGS) entry which is preliminary data.</text>
</comment>
<gene>
    <name evidence="1" type="ORF">H7965_27175</name>
</gene>
<reference evidence="1" key="1">
    <citation type="submission" date="2020-08" db="EMBL/GenBank/DDBJ databases">
        <authorList>
            <person name="Hu Y."/>
            <person name="Nguyen S.V."/>
            <person name="Li F."/>
            <person name="Fanning S."/>
        </authorList>
    </citation>
    <scope>NUCLEOTIDE SEQUENCE</scope>
    <source>
        <strain evidence="1">SYSU D8009</strain>
    </source>
</reference>
<dbReference type="EMBL" id="JACOMF010000095">
    <property type="protein sequence ID" value="MBC4018936.1"/>
    <property type="molecule type" value="Genomic_DNA"/>
</dbReference>
<dbReference type="RefSeq" id="WP_186773676.1">
    <property type="nucleotide sequence ID" value="NZ_JACOMF010000095.1"/>
</dbReference>
<dbReference type="AlphaFoldDB" id="A0A9X0R322"/>
<evidence type="ECO:0000313" key="2">
    <source>
        <dbReference type="Proteomes" id="UP000600101"/>
    </source>
</evidence>
<organism evidence="1 2">
    <name type="scientific">Siccirubricoccus deserti</name>
    <dbReference type="NCBI Taxonomy" id="2013562"/>
    <lineage>
        <taxon>Bacteria</taxon>
        <taxon>Pseudomonadati</taxon>
        <taxon>Pseudomonadota</taxon>
        <taxon>Alphaproteobacteria</taxon>
        <taxon>Acetobacterales</taxon>
        <taxon>Roseomonadaceae</taxon>
        <taxon>Siccirubricoccus</taxon>
    </lineage>
</organism>